<comment type="caution">
    <text evidence="1">The sequence shown here is derived from an EMBL/GenBank/DDBJ whole genome shotgun (WGS) entry which is preliminary data.</text>
</comment>
<keyword evidence="2" id="KW-1185">Reference proteome</keyword>
<dbReference type="PANTHER" id="PTHR42967">
    <property type="entry name" value="METAL DEPENDENT HYDROLASE"/>
    <property type="match status" value="1"/>
</dbReference>
<reference evidence="1 2" key="1">
    <citation type="submission" date="2023-05" db="EMBL/GenBank/DDBJ databases">
        <title>Draft genome of Paenibacillus sp. CCS26.</title>
        <authorList>
            <person name="Akita H."/>
            <person name="Shinto Y."/>
            <person name="Kimura Z."/>
        </authorList>
    </citation>
    <scope>NUCLEOTIDE SEQUENCE [LARGE SCALE GENOMIC DNA]</scope>
    <source>
        <strain evidence="1 2">CCS26</strain>
    </source>
</reference>
<proteinExistence type="predicted"/>
<name>A0ABQ6NJ24_9BACL</name>
<dbReference type="InterPro" id="IPR036866">
    <property type="entry name" value="RibonucZ/Hydroxyglut_hydro"/>
</dbReference>
<evidence type="ECO:0000313" key="2">
    <source>
        <dbReference type="Proteomes" id="UP001285921"/>
    </source>
</evidence>
<dbReference type="SUPFAM" id="SSF56281">
    <property type="entry name" value="Metallo-hydrolase/oxidoreductase"/>
    <property type="match status" value="1"/>
</dbReference>
<protein>
    <submittedName>
        <fullName evidence="1">MBL fold metallo-hydrolase</fullName>
    </submittedName>
</protein>
<dbReference type="EMBL" id="BTCL01000003">
    <property type="protein sequence ID" value="GMK44162.1"/>
    <property type="molecule type" value="Genomic_DNA"/>
</dbReference>
<dbReference type="Proteomes" id="UP001285921">
    <property type="component" value="Unassembled WGS sequence"/>
</dbReference>
<gene>
    <name evidence="1" type="ORF">PghCCS26_12890</name>
</gene>
<accession>A0ABQ6NJ24</accession>
<organism evidence="1 2">
    <name type="scientific">Paenibacillus glycanilyticus</name>
    <dbReference type="NCBI Taxonomy" id="126569"/>
    <lineage>
        <taxon>Bacteria</taxon>
        <taxon>Bacillati</taxon>
        <taxon>Bacillota</taxon>
        <taxon>Bacilli</taxon>
        <taxon>Bacillales</taxon>
        <taxon>Paenibacillaceae</taxon>
        <taxon>Paenibacillus</taxon>
    </lineage>
</organism>
<dbReference type="PANTHER" id="PTHR42967:SF1">
    <property type="entry name" value="MBL FOLD METALLO-HYDROLASE"/>
    <property type="match status" value="1"/>
</dbReference>
<dbReference type="RefSeq" id="WP_317979215.1">
    <property type="nucleotide sequence ID" value="NZ_BTCL01000003.1"/>
</dbReference>
<dbReference type="Gene3D" id="3.60.15.10">
    <property type="entry name" value="Ribonuclease Z/Hydroxyacylglutathione hydrolase-like"/>
    <property type="match status" value="1"/>
</dbReference>
<sequence>MKIKWYGQSSFLLTTDEGTRILIDPYGRLLGYRMPKNIESDIVVVTHDHKDHNQIQVASGEYMLVNQPRGYGKKEVSISGIPTFHDKVDGKKRGPNIVFVIKAGDLTVCHCGDLGHLLTAEQIAQIGKVDILMVPAGGKMTLNGADAASVMNQLDPVITIPMHYRTKALGLPGKLLFDKVETFISAAGKPSREVKELDVKKESLKDYAGIVTFLYD</sequence>
<evidence type="ECO:0000313" key="1">
    <source>
        <dbReference type="EMBL" id="GMK44162.1"/>
    </source>
</evidence>
<dbReference type="Pfam" id="PF13483">
    <property type="entry name" value="Lactamase_B_3"/>
    <property type="match status" value="1"/>
</dbReference>